<gene>
    <name evidence="1" type="ORF">EI693_06805</name>
</gene>
<sequence length="666" mass="71126">MTRIPPTASPTPAQARTTYENKRYMRATLAMPVPSFSTPLLPDIPGDEVNMLPRPHGVPLPVQVPLFDITGTAGDIVRIQLRWNGQNVGTAVNRTFPLNPADFPLTLTLPASSTSTHGRYELGYRATIFGNGGNSDTLSVFVDNVAPNLGVKGAEVILPPEVADGITREYLDANSNEVEITIPTYQEIKLEDKVEVFVGKKFPGALIDTLTISSVTDPIVATLAEAHFKGEEGQYLIYYNLSDRTGNTGPDSSIKLVDVVLTLAPDNLQPPLVPQADDAEGIDLNDAIAGVGVEIEAYDNALSKDLIQVYWDGKAVPGRLPVTPGGFPLFATVPYIMVRDTPPSPGPKTSKVTYEVIRDGRVFPEAVGLEVDVDLTVAGPPDPGTDPDPGLGNPALALVTVQAANTTDPNKLEPVDNGEDATATVPLYAGAAAGEIMHLLWAGEEVATYDVTGNEAPGADVTFTIPWADIEAKGNSAALPVRYEISNADNLNRNRSPIREVSVNVLTTTLPAVSFLHWYSEDPSDPLEPKVLNCSSLRQVGGVWGLEVRVQGGEPNLEDKTLTFTYQGWEDDAGSTPKPGTEDKNVTKIPTADEAANGFSVLVPYTPAVLNTLDRWGSVTYQVVIDGFPITATRDLLRVYMAVPGGGTCPLSFGVAAKRRLAAKGR</sequence>
<accession>A0ABN5TEW6</accession>
<dbReference type="EMBL" id="CP034337">
    <property type="protein sequence ID" value="AZL72817.1"/>
    <property type="molecule type" value="Genomic_DNA"/>
</dbReference>
<evidence type="ECO:0000313" key="1">
    <source>
        <dbReference type="EMBL" id="AZL72817.1"/>
    </source>
</evidence>
<reference evidence="1 2" key="1">
    <citation type="submission" date="2018-12" db="EMBL/GenBank/DDBJ databases">
        <authorList>
            <person name="Li S."/>
            <person name="Yang R."/>
            <person name="Chen G."/>
            <person name="Zou L."/>
            <person name="Zhang C."/>
            <person name="Chen Y."/>
            <person name="Liu Z."/>
            <person name="Li Y."/>
            <person name="Yan Y."/>
            <person name="Huang M."/>
            <person name="Chen T."/>
        </authorList>
    </citation>
    <scope>NUCLEOTIDE SEQUENCE [LARGE SCALE GENOMIC DNA]</scope>
    <source>
        <strain evidence="1 2">2014</strain>
    </source>
</reference>
<protein>
    <recommendedName>
        <fullName evidence="3">Ig-like domain (Group 3)</fullName>
    </recommendedName>
</protein>
<name>A0ABN5TEW6_9PSED</name>
<keyword evidence="2" id="KW-1185">Reference proteome</keyword>
<dbReference type="RefSeq" id="WP_125463033.1">
    <property type="nucleotide sequence ID" value="NZ_CP034337.1"/>
</dbReference>
<proteinExistence type="predicted"/>
<dbReference type="Proteomes" id="UP000272622">
    <property type="component" value="Chromosome"/>
</dbReference>
<evidence type="ECO:0008006" key="3">
    <source>
        <dbReference type="Google" id="ProtNLM"/>
    </source>
</evidence>
<organism evidence="1 2">
    <name type="scientific">Pseudomonas oryziphila</name>
    <dbReference type="NCBI Taxonomy" id="2894079"/>
    <lineage>
        <taxon>Bacteria</taxon>
        <taxon>Pseudomonadati</taxon>
        <taxon>Pseudomonadota</taxon>
        <taxon>Gammaproteobacteria</taxon>
        <taxon>Pseudomonadales</taxon>
        <taxon>Pseudomonadaceae</taxon>
        <taxon>Pseudomonas</taxon>
    </lineage>
</organism>
<evidence type="ECO:0000313" key="2">
    <source>
        <dbReference type="Proteomes" id="UP000272622"/>
    </source>
</evidence>